<feature type="non-terminal residue" evidence="1">
    <location>
        <position position="1"/>
    </location>
</feature>
<proteinExistence type="predicted"/>
<dbReference type="STRING" id="1336337.A0A3N4JDQ7"/>
<evidence type="ECO:0000313" key="1">
    <source>
        <dbReference type="EMBL" id="RPA96405.1"/>
    </source>
</evidence>
<evidence type="ECO:0000313" key="2">
    <source>
        <dbReference type="Proteomes" id="UP000276215"/>
    </source>
</evidence>
<gene>
    <name evidence="1" type="ORF">L873DRAFT_1694609</name>
</gene>
<reference evidence="1 2" key="1">
    <citation type="journal article" date="2018" name="Nat. Ecol. Evol.">
        <title>Pezizomycetes genomes reveal the molecular basis of ectomycorrhizal truffle lifestyle.</title>
        <authorList>
            <person name="Murat C."/>
            <person name="Payen T."/>
            <person name="Noel B."/>
            <person name="Kuo A."/>
            <person name="Morin E."/>
            <person name="Chen J."/>
            <person name="Kohler A."/>
            <person name="Krizsan K."/>
            <person name="Balestrini R."/>
            <person name="Da Silva C."/>
            <person name="Montanini B."/>
            <person name="Hainaut M."/>
            <person name="Levati E."/>
            <person name="Barry K.W."/>
            <person name="Belfiori B."/>
            <person name="Cichocki N."/>
            <person name="Clum A."/>
            <person name="Dockter R.B."/>
            <person name="Fauchery L."/>
            <person name="Guy J."/>
            <person name="Iotti M."/>
            <person name="Le Tacon F."/>
            <person name="Lindquist E.A."/>
            <person name="Lipzen A."/>
            <person name="Malagnac F."/>
            <person name="Mello A."/>
            <person name="Molinier V."/>
            <person name="Miyauchi S."/>
            <person name="Poulain J."/>
            <person name="Riccioni C."/>
            <person name="Rubini A."/>
            <person name="Sitrit Y."/>
            <person name="Splivallo R."/>
            <person name="Traeger S."/>
            <person name="Wang M."/>
            <person name="Zifcakova L."/>
            <person name="Wipf D."/>
            <person name="Zambonelli A."/>
            <person name="Paolocci F."/>
            <person name="Nowrousian M."/>
            <person name="Ottonello S."/>
            <person name="Baldrian P."/>
            <person name="Spatafora J.W."/>
            <person name="Henrissat B."/>
            <person name="Nagy L.G."/>
            <person name="Aury J.M."/>
            <person name="Wincker P."/>
            <person name="Grigoriev I.V."/>
            <person name="Bonfante P."/>
            <person name="Martin F.M."/>
        </authorList>
    </citation>
    <scope>NUCLEOTIDE SEQUENCE [LARGE SCALE GENOMIC DNA]</scope>
    <source>
        <strain evidence="1 2">120613-1</strain>
    </source>
</reference>
<dbReference type="Proteomes" id="UP000276215">
    <property type="component" value="Unassembled WGS sequence"/>
</dbReference>
<name>A0A3N4JDQ7_9PEZI</name>
<dbReference type="AlphaFoldDB" id="A0A3N4JDQ7"/>
<protein>
    <recommendedName>
        <fullName evidence="3">DDE Tnp4 domain-containing protein</fullName>
    </recommendedName>
</protein>
<dbReference type="EMBL" id="ML120415">
    <property type="protein sequence ID" value="RPA96405.1"/>
    <property type="molecule type" value="Genomic_DNA"/>
</dbReference>
<sequence length="87" mass="10000">KYQAIIILDGIIAYLYRPVEGCIHDSTIQKESGMSEILNAHTYTLDRSPLQVNGYPAYSINEYLISPFSSTFITYDEREWNTSMSRV</sequence>
<keyword evidence="2" id="KW-1185">Reference proteome</keyword>
<dbReference type="OrthoDB" id="2966465at2759"/>
<evidence type="ECO:0008006" key="3">
    <source>
        <dbReference type="Google" id="ProtNLM"/>
    </source>
</evidence>
<accession>A0A3N4JDQ7</accession>
<organism evidence="1 2">
    <name type="scientific">Choiromyces venosus 120613-1</name>
    <dbReference type="NCBI Taxonomy" id="1336337"/>
    <lineage>
        <taxon>Eukaryota</taxon>
        <taxon>Fungi</taxon>
        <taxon>Dikarya</taxon>
        <taxon>Ascomycota</taxon>
        <taxon>Pezizomycotina</taxon>
        <taxon>Pezizomycetes</taxon>
        <taxon>Pezizales</taxon>
        <taxon>Tuberaceae</taxon>
        <taxon>Choiromyces</taxon>
    </lineage>
</organism>